<name>A0AAW1Y4D2_RUBAR</name>
<reference evidence="2 3" key="1">
    <citation type="journal article" date="2023" name="G3 (Bethesda)">
        <title>A chromosome-length genome assembly and annotation of blackberry (Rubus argutus, cv. 'Hillquist').</title>
        <authorList>
            <person name="Bruna T."/>
            <person name="Aryal R."/>
            <person name="Dudchenko O."/>
            <person name="Sargent D.J."/>
            <person name="Mead D."/>
            <person name="Buti M."/>
            <person name="Cavallini A."/>
            <person name="Hytonen T."/>
            <person name="Andres J."/>
            <person name="Pham M."/>
            <person name="Weisz D."/>
            <person name="Mascagni F."/>
            <person name="Usai G."/>
            <person name="Natali L."/>
            <person name="Bassil N."/>
            <person name="Fernandez G.E."/>
            <person name="Lomsadze A."/>
            <person name="Armour M."/>
            <person name="Olukolu B."/>
            <person name="Poorten T."/>
            <person name="Britton C."/>
            <person name="Davik J."/>
            <person name="Ashrafi H."/>
            <person name="Aiden E.L."/>
            <person name="Borodovsky M."/>
            <person name="Worthington M."/>
        </authorList>
    </citation>
    <scope>NUCLEOTIDE SEQUENCE [LARGE SCALE GENOMIC DNA]</scope>
    <source>
        <strain evidence="2">PI 553951</strain>
    </source>
</reference>
<feature type="compositionally biased region" description="Basic and acidic residues" evidence="1">
    <location>
        <begin position="119"/>
        <end position="130"/>
    </location>
</feature>
<gene>
    <name evidence="2" type="ORF">M0R45_008659</name>
</gene>
<proteinExistence type="predicted"/>
<protein>
    <submittedName>
        <fullName evidence="2">Uncharacterized protein</fullName>
    </submittedName>
</protein>
<feature type="compositionally biased region" description="Basic residues" evidence="1">
    <location>
        <begin position="107"/>
        <end position="118"/>
    </location>
</feature>
<organism evidence="2 3">
    <name type="scientific">Rubus argutus</name>
    <name type="common">Southern blackberry</name>
    <dbReference type="NCBI Taxonomy" id="59490"/>
    <lineage>
        <taxon>Eukaryota</taxon>
        <taxon>Viridiplantae</taxon>
        <taxon>Streptophyta</taxon>
        <taxon>Embryophyta</taxon>
        <taxon>Tracheophyta</taxon>
        <taxon>Spermatophyta</taxon>
        <taxon>Magnoliopsida</taxon>
        <taxon>eudicotyledons</taxon>
        <taxon>Gunneridae</taxon>
        <taxon>Pentapetalae</taxon>
        <taxon>rosids</taxon>
        <taxon>fabids</taxon>
        <taxon>Rosales</taxon>
        <taxon>Rosaceae</taxon>
        <taxon>Rosoideae</taxon>
        <taxon>Rosoideae incertae sedis</taxon>
        <taxon>Rubus</taxon>
    </lineage>
</organism>
<accession>A0AAW1Y4D2</accession>
<evidence type="ECO:0000313" key="2">
    <source>
        <dbReference type="EMBL" id="KAK9943034.1"/>
    </source>
</evidence>
<feature type="compositionally biased region" description="Polar residues" evidence="1">
    <location>
        <begin position="84"/>
        <end position="93"/>
    </location>
</feature>
<comment type="caution">
    <text evidence="2">The sequence shown here is derived from an EMBL/GenBank/DDBJ whole genome shotgun (WGS) entry which is preliminary data.</text>
</comment>
<dbReference type="AlphaFoldDB" id="A0AAW1Y4D2"/>
<evidence type="ECO:0000256" key="1">
    <source>
        <dbReference type="SAM" id="MobiDB-lite"/>
    </source>
</evidence>
<dbReference type="EMBL" id="JBEDUW010000002">
    <property type="protein sequence ID" value="KAK9943034.1"/>
    <property type="molecule type" value="Genomic_DNA"/>
</dbReference>
<feature type="region of interest" description="Disordered" evidence="1">
    <location>
        <begin position="74"/>
        <end position="134"/>
    </location>
</feature>
<keyword evidence="3" id="KW-1185">Reference proteome</keyword>
<sequence length="183" mass="20069">MTAPLSMRKELIMAEQAVPAASSLASDDVKAKITNSIQADQDFIRRGHEKLCQEKLVEAKAKLAASKAATSQAVPKFAMPRHSSLAQVEQITSSRKRTVETPDSSSKRKMRAKKIVRRSCHESDGERTPTDEDVENEVAANAMTHCEARVVQINPPQSKGIEIHTAVPMSFKESTTTIVKDQA</sequence>
<evidence type="ECO:0000313" key="3">
    <source>
        <dbReference type="Proteomes" id="UP001457282"/>
    </source>
</evidence>
<dbReference type="Proteomes" id="UP001457282">
    <property type="component" value="Unassembled WGS sequence"/>
</dbReference>